<feature type="domain" description="VOC" evidence="1">
    <location>
        <begin position="7"/>
        <end position="134"/>
    </location>
</feature>
<dbReference type="Pfam" id="PF00903">
    <property type="entry name" value="Glyoxalase"/>
    <property type="match status" value="1"/>
</dbReference>
<accession>A0ABP7C8X1</accession>
<evidence type="ECO:0000259" key="1">
    <source>
        <dbReference type="PROSITE" id="PS51819"/>
    </source>
</evidence>
<dbReference type="InterPro" id="IPR037523">
    <property type="entry name" value="VOC_core"/>
</dbReference>
<reference evidence="3" key="1">
    <citation type="journal article" date="2019" name="Int. J. Syst. Evol. Microbiol.">
        <title>The Global Catalogue of Microorganisms (GCM) 10K type strain sequencing project: providing services to taxonomists for standard genome sequencing and annotation.</title>
        <authorList>
            <consortium name="The Broad Institute Genomics Platform"/>
            <consortium name="The Broad Institute Genome Sequencing Center for Infectious Disease"/>
            <person name="Wu L."/>
            <person name="Ma J."/>
        </authorList>
    </citation>
    <scope>NUCLEOTIDE SEQUENCE [LARGE SCALE GENOMIC DNA]</scope>
    <source>
        <strain evidence="3">JCM 30742</strain>
    </source>
</reference>
<evidence type="ECO:0000313" key="3">
    <source>
        <dbReference type="Proteomes" id="UP001500752"/>
    </source>
</evidence>
<protein>
    <recommendedName>
        <fullName evidence="1">VOC domain-containing protein</fullName>
    </recommendedName>
</protein>
<evidence type="ECO:0000313" key="2">
    <source>
        <dbReference type="EMBL" id="GAA3680477.1"/>
    </source>
</evidence>
<comment type="caution">
    <text evidence="2">The sequence shown here is derived from an EMBL/GenBank/DDBJ whole genome shotgun (WGS) entry which is preliminary data.</text>
</comment>
<sequence>MSLKLKRIDNMDILTTDVDKMARFYTEVLGLDFHLPYAPEEEWAAIDLGNLTLYLFKSEAGEHAPRRTAVNAENAPGYDSVAFEVDDLDEAEAALEGRVEWVDARIEWQHPSGAWYRYRPFFDPDGNMLYVTEPHRAPEPQKA</sequence>
<dbReference type="PROSITE" id="PS51819">
    <property type="entry name" value="VOC"/>
    <property type="match status" value="1"/>
</dbReference>
<dbReference type="RefSeq" id="WP_345150206.1">
    <property type="nucleotide sequence ID" value="NZ_BAABEO010000011.1"/>
</dbReference>
<dbReference type="EMBL" id="BAABEO010000011">
    <property type="protein sequence ID" value="GAA3680477.1"/>
    <property type="molecule type" value="Genomic_DNA"/>
</dbReference>
<dbReference type="Proteomes" id="UP001500752">
    <property type="component" value="Unassembled WGS sequence"/>
</dbReference>
<gene>
    <name evidence="2" type="ORF">GCM10023081_18260</name>
</gene>
<name>A0ABP7C8X1_9MICC</name>
<organism evidence="2 3">
    <name type="scientific">Arthrobacter ginkgonis</name>
    <dbReference type="NCBI Taxonomy" id="1630594"/>
    <lineage>
        <taxon>Bacteria</taxon>
        <taxon>Bacillati</taxon>
        <taxon>Actinomycetota</taxon>
        <taxon>Actinomycetes</taxon>
        <taxon>Micrococcales</taxon>
        <taxon>Micrococcaceae</taxon>
        <taxon>Arthrobacter</taxon>
    </lineage>
</organism>
<proteinExistence type="predicted"/>
<dbReference type="SUPFAM" id="SSF54593">
    <property type="entry name" value="Glyoxalase/Bleomycin resistance protein/Dihydroxybiphenyl dioxygenase"/>
    <property type="match status" value="1"/>
</dbReference>
<dbReference type="Gene3D" id="3.10.180.10">
    <property type="entry name" value="2,3-Dihydroxybiphenyl 1,2-Dioxygenase, domain 1"/>
    <property type="match status" value="1"/>
</dbReference>
<keyword evidence="3" id="KW-1185">Reference proteome</keyword>
<dbReference type="InterPro" id="IPR004360">
    <property type="entry name" value="Glyas_Fos-R_dOase_dom"/>
</dbReference>
<dbReference type="InterPro" id="IPR029068">
    <property type="entry name" value="Glyas_Bleomycin-R_OHBP_Dase"/>
</dbReference>